<dbReference type="InterPro" id="IPR036890">
    <property type="entry name" value="HATPase_C_sf"/>
</dbReference>
<dbReference type="InterPro" id="IPR050267">
    <property type="entry name" value="Anti-sigma-factor_SerPK"/>
</dbReference>
<protein>
    <submittedName>
        <fullName evidence="3">ATP-binding protein</fullName>
    </submittedName>
</protein>
<reference evidence="4" key="1">
    <citation type="submission" date="2023-07" db="EMBL/GenBank/DDBJ databases">
        <title>30 novel species of actinomycetes from the DSMZ collection.</title>
        <authorList>
            <person name="Nouioui I."/>
        </authorList>
    </citation>
    <scope>NUCLEOTIDE SEQUENCE [LARGE SCALE GENOMIC DNA]</scope>
    <source>
        <strain evidence="4">DSM 44915</strain>
    </source>
</reference>
<dbReference type="EMBL" id="JAVREO010000005">
    <property type="protein sequence ID" value="MDT0266899.1"/>
    <property type="molecule type" value="Genomic_DNA"/>
</dbReference>
<gene>
    <name evidence="3" type="ORF">RM844_11410</name>
</gene>
<dbReference type="PANTHER" id="PTHR35526">
    <property type="entry name" value="ANTI-SIGMA-F FACTOR RSBW-RELATED"/>
    <property type="match status" value="1"/>
</dbReference>
<keyword evidence="3" id="KW-0067">ATP-binding</keyword>
<name>A0ABU2JQV6_9ACTN</name>
<evidence type="ECO:0000313" key="4">
    <source>
        <dbReference type="Proteomes" id="UP001183410"/>
    </source>
</evidence>
<dbReference type="CDD" id="cd16936">
    <property type="entry name" value="HATPase_RsbW-like"/>
    <property type="match status" value="1"/>
</dbReference>
<dbReference type="Gene3D" id="3.30.565.10">
    <property type="entry name" value="Histidine kinase-like ATPase, C-terminal domain"/>
    <property type="match status" value="1"/>
</dbReference>
<keyword evidence="1" id="KW-0723">Serine/threonine-protein kinase</keyword>
<feature type="domain" description="Histidine kinase/HSP90-like ATPase" evidence="2">
    <location>
        <begin position="93"/>
        <end position="198"/>
    </location>
</feature>
<evidence type="ECO:0000256" key="1">
    <source>
        <dbReference type="ARBA" id="ARBA00022527"/>
    </source>
</evidence>
<dbReference type="GO" id="GO:0005524">
    <property type="term" value="F:ATP binding"/>
    <property type="evidence" value="ECO:0007669"/>
    <property type="project" value="UniProtKB-KW"/>
</dbReference>
<dbReference type="InterPro" id="IPR003594">
    <property type="entry name" value="HATPase_dom"/>
</dbReference>
<evidence type="ECO:0000259" key="2">
    <source>
        <dbReference type="Pfam" id="PF13581"/>
    </source>
</evidence>
<dbReference type="Proteomes" id="UP001183410">
    <property type="component" value="Unassembled WGS sequence"/>
</dbReference>
<proteinExistence type="predicted"/>
<keyword evidence="4" id="KW-1185">Reference proteome</keyword>
<keyword evidence="1" id="KW-0418">Kinase</keyword>
<dbReference type="PANTHER" id="PTHR35526:SF3">
    <property type="entry name" value="ANTI-SIGMA-F FACTOR RSBW"/>
    <property type="match status" value="1"/>
</dbReference>
<evidence type="ECO:0000313" key="3">
    <source>
        <dbReference type="EMBL" id="MDT0266899.1"/>
    </source>
</evidence>
<sequence length="226" mass="25081">MTSVNDAQSAAGYACLGTRTFHRIANLRLLELRSARRVVHSVGADAAHPARDQPLPPCALIHRRHVRGGAMTNPVRPHHCGQLVAPLKLSWAFRAQPVEIEVWRRAVGRLMTGWGATPTATDIACLGVSELLANVCRHVDDPRCRLRVSRVCGDVLVEVADRSQQPPLVGEMPDWDAESGRGLWMLREMVDDFGYMPRPYGWGARLRMGKSVWFSCRNVCPRGTGE</sequence>
<keyword evidence="1" id="KW-0808">Transferase</keyword>
<accession>A0ABU2JQV6</accession>
<dbReference type="Pfam" id="PF13581">
    <property type="entry name" value="HATPase_c_2"/>
    <property type="match status" value="1"/>
</dbReference>
<keyword evidence="3" id="KW-0547">Nucleotide-binding</keyword>
<comment type="caution">
    <text evidence="3">The sequence shown here is derived from an EMBL/GenBank/DDBJ whole genome shotgun (WGS) entry which is preliminary data.</text>
</comment>
<organism evidence="3 4">
    <name type="scientific">Streptomyces chisholmiae</name>
    <dbReference type="NCBI Taxonomy" id="3075540"/>
    <lineage>
        <taxon>Bacteria</taxon>
        <taxon>Bacillati</taxon>
        <taxon>Actinomycetota</taxon>
        <taxon>Actinomycetes</taxon>
        <taxon>Kitasatosporales</taxon>
        <taxon>Streptomycetaceae</taxon>
        <taxon>Streptomyces</taxon>
    </lineage>
</organism>